<evidence type="ECO:0000313" key="1">
    <source>
        <dbReference type="EMBL" id="KAL1387551.1"/>
    </source>
</evidence>
<gene>
    <name evidence="1" type="ORF">pipiens_012700</name>
</gene>
<proteinExistence type="predicted"/>
<protein>
    <submittedName>
        <fullName evidence="1">Uncharacterized protein</fullName>
    </submittedName>
</protein>
<comment type="caution">
    <text evidence="1">The sequence shown here is derived from an EMBL/GenBank/DDBJ whole genome shotgun (WGS) entry which is preliminary data.</text>
</comment>
<evidence type="ECO:0000313" key="2">
    <source>
        <dbReference type="Proteomes" id="UP001562425"/>
    </source>
</evidence>
<sequence length="67" mass="7674">MRISIISASITTTTIITMKMKMTIHTIKIALLANEFCTMDHPLQLRRNRMSLHQSITIQSLRSNVFA</sequence>
<dbReference type="AlphaFoldDB" id="A0ABD1D1A7"/>
<dbReference type="EMBL" id="JBEHCU010008132">
    <property type="protein sequence ID" value="KAL1387551.1"/>
    <property type="molecule type" value="Genomic_DNA"/>
</dbReference>
<keyword evidence="2" id="KW-1185">Reference proteome</keyword>
<accession>A0ABD1D1A7</accession>
<name>A0ABD1D1A7_CULPP</name>
<dbReference type="Proteomes" id="UP001562425">
    <property type="component" value="Unassembled WGS sequence"/>
</dbReference>
<organism evidence="1 2">
    <name type="scientific">Culex pipiens pipiens</name>
    <name type="common">Northern house mosquito</name>
    <dbReference type="NCBI Taxonomy" id="38569"/>
    <lineage>
        <taxon>Eukaryota</taxon>
        <taxon>Metazoa</taxon>
        <taxon>Ecdysozoa</taxon>
        <taxon>Arthropoda</taxon>
        <taxon>Hexapoda</taxon>
        <taxon>Insecta</taxon>
        <taxon>Pterygota</taxon>
        <taxon>Neoptera</taxon>
        <taxon>Endopterygota</taxon>
        <taxon>Diptera</taxon>
        <taxon>Nematocera</taxon>
        <taxon>Culicoidea</taxon>
        <taxon>Culicidae</taxon>
        <taxon>Culicinae</taxon>
        <taxon>Culicini</taxon>
        <taxon>Culex</taxon>
        <taxon>Culex</taxon>
    </lineage>
</organism>
<reference evidence="1 2" key="1">
    <citation type="submission" date="2024-05" db="EMBL/GenBank/DDBJ databases">
        <title>Culex pipiens pipiens assembly and annotation.</title>
        <authorList>
            <person name="Alout H."/>
            <person name="Durand T."/>
        </authorList>
    </citation>
    <scope>NUCLEOTIDE SEQUENCE [LARGE SCALE GENOMIC DNA]</scope>
    <source>
        <strain evidence="1">HA-2024</strain>
        <tissue evidence="1">Whole body</tissue>
    </source>
</reference>